<name>A0A1V8NT74_CITBR</name>
<gene>
    <name evidence="11" type="ORF">BZK42_23540</name>
</gene>
<keyword evidence="6 9" id="KW-1133">Transmembrane helix</keyword>
<dbReference type="AlphaFoldDB" id="A0A1V8NT74"/>
<dbReference type="InterPro" id="IPR035906">
    <property type="entry name" value="MetI-like_sf"/>
</dbReference>
<evidence type="ECO:0000256" key="6">
    <source>
        <dbReference type="ARBA" id="ARBA00022989"/>
    </source>
</evidence>
<feature type="domain" description="ABC transmembrane type-1" evidence="10">
    <location>
        <begin position="104"/>
        <end position="305"/>
    </location>
</feature>
<keyword evidence="4" id="KW-0997">Cell inner membrane</keyword>
<dbReference type="SUPFAM" id="SSF161098">
    <property type="entry name" value="MetI-like"/>
    <property type="match status" value="1"/>
</dbReference>
<keyword evidence="3" id="KW-1003">Cell membrane</keyword>
<feature type="transmembrane region" description="Helical" evidence="9">
    <location>
        <begin position="136"/>
        <end position="167"/>
    </location>
</feature>
<dbReference type="GO" id="GO:0005886">
    <property type="term" value="C:plasma membrane"/>
    <property type="evidence" value="ECO:0007669"/>
    <property type="project" value="UniProtKB-SubCell"/>
</dbReference>
<comment type="similarity">
    <text evidence="8">Belongs to the binding-protein-dependent transport system permease family. OppBC subfamily.</text>
</comment>
<dbReference type="PANTHER" id="PTHR43163:SF6">
    <property type="entry name" value="DIPEPTIDE TRANSPORT SYSTEM PERMEASE PROTEIN DPPB-RELATED"/>
    <property type="match status" value="1"/>
</dbReference>
<dbReference type="Gene3D" id="1.10.3720.10">
    <property type="entry name" value="MetI-like"/>
    <property type="match status" value="1"/>
</dbReference>
<accession>A0A1V8NT74</accession>
<comment type="subcellular location">
    <subcellularLocation>
        <location evidence="1">Cell inner membrane</location>
        <topology evidence="1">Multi-pass membrane protein</topology>
    </subcellularLocation>
    <subcellularLocation>
        <location evidence="9">Cell membrane</location>
        <topology evidence="9">Multi-pass membrane protein</topology>
    </subcellularLocation>
</comment>
<feature type="transmembrane region" description="Helical" evidence="9">
    <location>
        <begin position="179"/>
        <end position="198"/>
    </location>
</feature>
<feature type="transmembrane region" description="Helical" evidence="9">
    <location>
        <begin position="102"/>
        <end position="124"/>
    </location>
</feature>
<feature type="transmembrane region" description="Helical" evidence="9">
    <location>
        <begin position="288"/>
        <end position="312"/>
    </location>
</feature>
<feature type="transmembrane region" description="Helical" evidence="9">
    <location>
        <begin position="14"/>
        <end position="35"/>
    </location>
</feature>
<keyword evidence="2 9" id="KW-0813">Transport</keyword>
<keyword evidence="7 9" id="KW-0472">Membrane</keyword>
<reference evidence="11 12" key="1">
    <citation type="submission" date="2017-03" db="EMBL/GenBank/DDBJ databases">
        <authorList>
            <person name="Afonso C.L."/>
            <person name="Miller P.J."/>
            <person name="Scott M.A."/>
            <person name="Spackman E."/>
            <person name="Goraichik I."/>
            <person name="Dimitrov K.M."/>
            <person name="Suarez D.L."/>
            <person name="Swayne D.E."/>
        </authorList>
    </citation>
    <scope>NUCLEOTIDE SEQUENCE [LARGE SCALE GENOMIC DNA]</scope>
    <source>
        <strain evidence="11 12">ATCC 51113</strain>
    </source>
</reference>
<keyword evidence="5 9" id="KW-0812">Transmembrane</keyword>
<dbReference type="RefSeq" id="WP_080860425.1">
    <property type="nucleotide sequence ID" value="NZ_CP077405.1"/>
</dbReference>
<feature type="transmembrane region" description="Helical" evidence="9">
    <location>
        <begin position="251"/>
        <end position="276"/>
    </location>
</feature>
<evidence type="ECO:0000256" key="5">
    <source>
        <dbReference type="ARBA" id="ARBA00022692"/>
    </source>
</evidence>
<dbReference type="CDD" id="cd06261">
    <property type="entry name" value="TM_PBP2"/>
    <property type="match status" value="1"/>
</dbReference>
<dbReference type="Pfam" id="PF00528">
    <property type="entry name" value="BPD_transp_1"/>
    <property type="match status" value="1"/>
</dbReference>
<evidence type="ECO:0000256" key="3">
    <source>
        <dbReference type="ARBA" id="ARBA00022475"/>
    </source>
</evidence>
<evidence type="ECO:0000256" key="8">
    <source>
        <dbReference type="ARBA" id="ARBA00024202"/>
    </source>
</evidence>
<evidence type="ECO:0000256" key="1">
    <source>
        <dbReference type="ARBA" id="ARBA00004429"/>
    </source>
</evidence>
<proteinExistence type="inferred from homology"/>
<dbReference type="InterPro" id="IPR045621">
    <property type="entry name" value="BPD_transp_1_N"/>
</dbReference>
<sequence>MGGYQLFRALLNRCLLAVATLWLASVIIFISLSFLPGDAATTRLGGTGTMTQVAQLRTELGLDRPLPLRYINWITGILHGNWGYSNINGQPVNNLLHERGSYSLLLGLVASFLLFPVSIILGTYCGLYPGGRCDRIVIFLTLIFVGVPEFITGTFLVIIFSLSLQWLPPLSIISPQHSIWTQLKMMIFPVLTIIVPCIGHNLRMIRSGTISASSSPATLNARLNGVSEYTVIIRWILPLSLINALPIMARYFTWLLGGAFIAETLFSWPGLAIPLLNATLMRDTPVVMGISFIICSLTILINLLADVIIILLNPSVKRENVTNE</sequence>
<evidence type="ECO:0000256" key="2">
    <source>
        <dbReference type="ARBA" id="ARBA00022448"/>
    </source>
</evidence>
<evidence type="ECO:0000256" key="7">
    <source>
        <dbReference type="ARBA" id="ARBA00023136"/>
    </source>
</evidence>
<evidence type="ECO:0000313" key="11">
    <source>
        <dbReference type="EMBL" id="OQM39610.1"/>
    </source>
</evidence>
<evidence type="ECO:0000256" key="9">
    <source>
        <dbReference type="RuleBase" id="RU363032"/>
    </source>
</evidence>
<comment type="caution">
    <text evidence="11">The sequence shown here is derived from an EMBL/GenBank/DDBJ whole genome shotgun (WGS) entry which is preliminary data.</text>
</comment>
<protein>
    <recommendedName>
        <fullName evidence="10">ABC transmembrane type-1 domain-containing protein</fullName>
    </recommendedName>
</protein>
<dbReference type="EMBL" id="NAEW01000019">
    <property type="protein sequence ID" value="OQM39610.1"/>
    <property type="molecule type" value="Genomic_DNA"/>
</dbReference>
<dbReference type="GO" id="GO:0055085">
    <property type="term" value="P:transmembrane transport"/>
    <property type="evidence" value="ECO:0007669"/>
    <property type="project" value="InterPro"/>
</dbReference>
<dbReference type="PANTHER" id="PTHR43163">
    <property type="entry name" value="DIPEPTIDE TRANSPORT SYSTEM PERMEASE PROTEIN DPPB-RELATED"/>
    <property type="match status" value="1"/>
</dbReference>
<evidence type="ECO:0000259" key="10">
    <source>
        <dbReference type="PROSITE" id="PS50928"/>
    </source>
</evidence>
<evidence type="ECO:0000256" key="4">
    <source>
        <dbReference type="ARBA" id="ARBA00022519"/>
    </source>
</evidence>
<evidence type="ECO:0000313" key="12">
    <source>
        <dbReference type="Proteomes" id="UP000192573"/>
    </source>
</evidence>
<dbReference type="PROSITE" id="PS50928">
    <property type="entry name" value="ABC_TM1"/>
    <property type="match status" value="1"/>
</dbReference>
<organism evidence="11 12">
    <name type="scientific">Citrobacter braakii</name>
    <dbReference type="NCBI Taxonomy" id="57706"/>
    <lineage>
        <taxon>Bacteria</taxon>
        <taxon>Pseudomonadati</taxon>
        <taxon>Pseudomonadota</taxon>
        <taxon>Gammaproteobacteria</taxon>
        <taxon>Enterobacterales</taxon>
        <taxon>Enterobacteriaceae</taxon>
        <taxon>Citrobacter</taxon>
        <taxon>Citrobacter freundii complex</taxon>
    </lineage>
</organism>
<dbReference type="InterPro" id="IPR000515">
    <property type="entry name" value="MetI-like"/>
</dbReference>
<dbReference type="Proteomes" id="UP000192573">
    <property type="component" value="Unassembled WGS sequence"/>
</dbReference>
<dbReference type="Pfam" id="PF19300">
    <property type="entry name" value="BPD_transp_1_N"/>
    <property type="match status" value="1"/>
</dbReference>